<dbReference type="PIRSF" id="PIRSF001549">
    <property type="entry name" value="His-tRNA_synth"/>
    <property type="match status" value="1"/>
</dbReference>
<keyword evidence="10 14" id="KW-0030">Aminoacyl-tRNA synthetase</keyword>
<organism evidence="14">
    <name type="scientific">mine drainage metagenome</name>
    <dbReference type="NCBI Taxonomy" id="410659"/>
    <lineage>
        <taxon>unclassified sequences</taxon>
        <taxon>metagenomes</taxon>
        <taxon>ecological metagenomes</taxon>
    </lineage>
</organism>
<evidence type="ECO:0000256" key="9">
    <source>
        <dbReference type="ARBA" id="ARBA00022917"/>
    </source>
</evidence>
<dbReference type="SUPFAM" id="SSF55681">
    <property type="entry name" value="Class II aaRS and biotin synthetases"/>
    <property type="match status" value="1"/>
</dbReference>
<evidence type="ECO:0000256" key="10">
    <source>
        <dbReference type="ARBA" id="ARBA00023146"/>
    </source>
</evidence>
<evidence type="ECO:0000256" key="12">
    <source>
        <dbReference type="ARBA" id="ARBA00047639"/>
    </source>
</evidence>
<dbReference type="GO" id="GO:0006427">
    <property type="term" value="P:histidyl-tRNA aminoacylation"/>
    <property type="evidence" value="ECO:0007669"/>
    <property type="project" value="InterPro"/>
</dbReference>
<dbReference type="PANTHER" id="PTHR43707:SF1">
    <property type="entry name" value="HISTIDINE--TRNA LIGASE, MITOCHONDRIAL-RELATED"/>
    <property type="match status" value="1"/>
</dbReference>
<dbReference type="InterPro" id="IPR004154">
    <property type="entry name" value="Anticodon-bd"/>
</dbReference>
<comment type="subunit">
    <text evidence="3">Homodimer.</text>
</comment>
<dbReference type="InterPro" id="IPR036621">
    <property type="entry name" value="Anticodon-bd_dom_sf"/>
</dbReference>
<reference evidence="14" key="2">
    <citation type="journal article" date="2014" name="ISME J.">
        <title>Microbial stratification in low pH oxic and suboxic macroscopic growths along an acid mine drainage.</title>
        <authorList>
            <person name="Mendez-Garcia C."/>
            <person name="Mesa V."/>
            <person name="Sprenger R.R."/>
            <person name="Richter M."/>
            <person name="Diez M.S."/>
            <person name="Solano J."/>
            <person name="Bargiela R."/>
            <person name="Golyshina O.V."/>
            <person name="Manteca A."/>
            <person name="Ramos J.L."/>
            <person name="Gallego J.R."/>
            <person name="Llorente I."/>
            <person name="Martins Dos Santos V.A."/>
            <person name="Jensen O.N."/>
            <person name="Pelaez A.I."/>
            <person name="Sanchez J."/>
            <person name="Ferrer M."/>
        </authorList>
    </citation>
    <scope>NUCLEOTIDE SEQUENCE</scope>
</reference>
<evidence type="ECO:0000256" key="2">
    <source>
        <dbReference type="ARBA" id="ARBA00008226"/>
    </source>
</evidence>
<comment type="catalytic activity">
    <reaction evidence="12">
        <text>tRNA(His) + L-histidine + ATP = L-histidyl-tRNA(His) + AMP + diphosphate + H(+)</text>
        <dbReference type="Rhea" id="RHEA:17313"/>
        <dbReference type="Rhea" id="RHEA-COMP:9665"/>
        <dbReference type="Rhea" id="RHEA-COMP:9689"/>
        <dbReference type="ChEBI" id="CHEBI:15378"/>
        <dbReference type="ChEBI" id="CHEBI:30616"/>
        <dbReference type="ChEBI" id="CHEBI:33019"/>
        <dbReference type="ChEBI" id="CHEBI:57595"/>
        <dbReference type="ChEBI" id="CHEBI:78442"/>
        <dbReference type="ChEBI" id="CHEBI:78527"/>
        <dbReference type="ChEBI" id="CHEBI:456215"/>
        <dbReference type="EC" id="6.1.1.21"/>
    </reaction>
</comment>
<evidence type="ECO:0000259" key="13">
    <source>
        <dbReference type="PROSITE" id="PS50862"/>
    </source>
</evidence>
<dbReference type="PANTHER" id="PTHR43707">
    <property type="entry name" value="HISTIDYL-TRNA SYNTHETASE"/>
    <property type="match status" value="1"/>
</dbReference>
<protein>
    <recommendedName>
        <fullName evidence="4">histidine--tRNA ligase</fullName>
        <ecNumber evidence="4">6.1.1.21</ecNumber>
    </recommendedName>
    <alternativeName>
        <fullName evidence="11">Histidyl-tRNA synthetase</fullName>
    </alternativeName>
</protein>
<evidence type="ECO:0000256" key="6">
    <source>
        <dbReference type="ARBA" id="ARBA00022598"/>
    </source>
</evidence>
<dbReference type="GO" id="GO:0005737">
    <property type="term" value="C:cytoplasm"/>
    <property type="evidence" value="ECO:0007669"/>
    <property type="project" value="UniProtKB-SubCell"/>
</dbReference>
<dbReference type="FunFam" id="3.30.930.10:FF:000005">
    <property type="entry name" value="Histidine--tRNA ligase"/>
    <property type="match status" value="1"/>
</dbReference>
<dbReference type="PROSITE" id="PS50862">
    <property type="entry name" value="AA_TRNA_LIGASE_II"/>
    <property type="match status" value="1"/>
</dbReference>
<dbReference type="Gene3D" id="3.40.50.800">
    <property type="entry name" value="Anticodon-binding domain"/>
    <property type="match status" value="1"/>
</dbReference>
<dbReference type="InterPro" id="IPR004516">
    <property type="entry name" value="HisRS/HisZ"/>
</dbReference>
<dbReference type="Pfam" id="PF13393">
    <property type="entry name" value="tRNA-synt_His"/>
    <property type="match status" value="1"/>
</dbReference>
<dbReference type="NCBIfam" id="TIGR00442">
    <property type="entry name" value="hisS"/>
    <property type="match status" value="1"/>
</dbReference>
<keyword evidence="6 14" id="KW-0436">Ligase</keyword>
<feature type="domain" description="Aminoacyl-transfer RNA synthetases class-II family profile" evidence="13">
    <location>
        <begin position="10"/>
        <end position="324"/>
    </location>
</feature>
<dbReference type="Pfam" id="PF03129">
    <property type="entry name" value="HGTP_anticodon"/>
    <property type="match status" value="1"/>
</dbReference>
<evidence type="ECO:0000256" key="8">
    <source>
        <dbReference type="ARBA" id="ARBA00022840"/>
    </source>
</evidence>
<dbReference type="EMBL" id="AUZY01006963">
    <property type="protein sequence ID" value="EQD52484.1"/>
    <property type="molecule type" value="Genomic_DNA"/>
</dbReference>
<dbReference type="EC" id="6.1.1.21" evidence="4"/>
<dbReference type="InterPro" id="IPR006195">
    <property type="entry name" value="aa-tRNA-synth_II"/>
</dbReference>
<dbReference type="SUPFAM" id="SSF52954">
    <property type="entry name" value="Class II aaRS ABD-related"/>
    <property type="match status" value="1"/>
</dbReference>
<dbReference type="InterPro" id="IPR045864">
    <property type="entry name" value="aa-tRNA-synth_II/BPL/LPL"/>
</dbReference>
<keyword evidence="9" id="KW-0648">Protein biosynthesis</keyword>
<dbReference type="AlphaFoldDB" id="T1BH91"/>
<dbReference type="GO" id="GO:0005524">
    <property type="term" value="F:ATP binding"/>
    <property type="evidence" value="ECO:0007669"/>
    <property type="project" value="UniProtKB-KW"/>
</dbReference>
<comment type="similarity">
    <text evidence="2">Belongs to the class-II aminoacyl-tRNA synthetase family.</text>
</comment>
<proteinExistence type="inferred from homology"/>
<name>T1BH91_9ZZZZ</name>
<sequence length="421" mass="46458">MKPGAFSRVRGMNDLLPEEAHHFARIESAAREVFEAAGFGEIRLPIVEDSGLFTRSIGEATDIVEKEMYEFKDRNGESLALRPEATAGCVRAVIEHDLIRSVPQRLWYHGPMFRHERPQKGRHRQFHQIGVEVFGIATPDLESELLLLSKCLWERLGLEGLTLELNSLGTAQERVHYRAALAAYLASHEDALGPEDRVRLARNPLRLLDSKSPETRELLTQAPELSDSLGAASREHWQRVRTLLDAAGIAYRVNPRLVRGLDYYTQTVFEWTSTALGAQSAVCSGGRYDGLVEQLGGPPTPAMGWALGLERLAALVERTAVERPCAVLVTLGPAAEESGFALLREIRRSHPGLRVVLAAGPGPLKAKLKRADRLRARWALILGDDELAKDVVQVKALEGPARVEWVSRAAAVAHLAQVANQ</sequence>
<dbReference type="InterPro" id="IPR041715">
    <property type="entry name" value="HisRS-like_core"/>
</dbReference>
<keyword evidence="7" id="KW-0547">Nucleotide-binding</keyword>
<dbReference type="Gene3D" id="3.30.930.10">
    <property type="entry name" value="Bira Bifunctional Protein, Domain 2"/>
    <property type="match status" value="1"/>
</dbReference>
<gene>
    <name evidence="14" type="ORF">B1B_10718</name>
</gene>
<keyword evidence="5" id="KW-0963">Cytoplasm</keyword>
<evidence type="ECO:0000256" key="1">
    <source>
        <dbReference type="ARBA" id="ARBA00004496"/>
    </source>
</evidence>
<comment type="caution">
    <text evidence="14">The sequence shown here is derived from an EMBL/GenBank/DDBJ whole genome shotgun (WGS) entry which is preliminary data.</text>
</comment>
<evidence type="ECO:0000313" key="14">
    <source>
        <dbReference type="EMBL" id="EQD52484.1"/>
    </source>
</evidence>
<dbReference type="GO" id="GO:0004821">
    <property type="term" value="F:histidine-tRNA ligase activity"/>
    <property type="evidence" value="ECO:0007669"/>
    <property type="project" value="UniProtKB-EC"/>
</dbReference>
<dbReference type="CDD" id="cd00773">
    <property type="entry name" value="HisRS-like_core"/>
    <property type="match status" value="1"/>
</dbReference>
<dbReference type="InterPro" id="IPR015807">
    <property type="entry name" value="His-tRNA-ligase"/>
</dbReference>
<evidence type="ECO:0000256" key="7">
    <source>
        <dbReference type="ARBA" id="ARBA00022741"/>
    </source>
</evidence>
<dbReference type="HAMAP" id="MF_00127">
    <property type="entry name" value="His_tRNA_synth"/>
    <property type="match status" value="1"/>
</dbReference>
<reference evidence="14" key="1">
    <citation type="submission" date="2013-08" db="EMBL/GenBank/DDBJ databases">
        <authorList>
            <person name="Mendez C."/>
            <person name="Richter M."/>
            <person name="Ferrer M."/>
            <person name="Sanchez J."/>
        </authorList>
    </citation>
    <scope>NUCLEOTIDE SEQUENCE</scope>
</reference>
<comment type="subcellular location">
    <subcellularLocation>
        <location evidence="1">Cytoplasm</location>
    </subcellularLocation>
</comment>
<keyword evidence="8" id="KW-0067">ATP-binding</keyword>
<evidence type="ECO:0000256" key="3">
    <source>
        <dbReference type="ARBA" id="ARBA00011738"/>
    </source>
</evidence>
<accession>T1BH91</accession>
<evidence type="ECO:0000256" key="5">
    <source>
        <dbReference type="ARBA" id="ARBA00022490"/>
    </source>
</evidence>
<evidence type="ECO:0000256" key="11">
    <source>
        <dbReference type="ARBA" id="ARBA00030619"/>
    </source>
</evidence>
<evidence type="ECO:0000256" key="4">
    <source>
        <dbReference type="ARBA" id="ARBA00012815"/>
    </source>
</evidence>